<sequence>MFNSSSRLAVVINLDYLSLPYDVCRLLWVVVEKAMVEAGFVLDGRVFVAHNDPAAAERARLVLKTLEPTFESLGLSQFEAVRDFYCFDLGTRVDLHMLDAAEVVELIEIAA</sequence>
<evidence type="ECO:0000313" key="2">
    <source>
        <dbReference type="Proteomes" id="UP000317550"/>
    </source>
</evidence>
<dbReference type="Proteomes" id="UP000317550">
    <property type="component" value="Chromosome"/>
</dbReference>
<accession>A0A516SIT5</accession>
<dbReference type="OrthoDB" id="5784520at2"/>
<evidence type="ECO:0000313" key="1">
    <source>
        <dbReference type="EMBL" id="QDQ28053.1"/>
    </source>
</evidence>
<protein>
    <submittedName>
        <fullName evidence="1">Uncharacterized protein</fullName>
    </submittedName>
</protein>
<proteinExistence type="predicted"/>
<dbReference type="AlphaFoldDB" id="A0A516SIT5"/>
<dbReference type="EMBL" id="CP041730">
    <property type="protein sequence ID" value="QDQ28053.1"/>
    <property type="molecule type" value="Genomic_DNA"/>
</dbReference>
<gene>
    <name evidence="1" type="ORF">FNU76_17825</name>
</gene>
<organism evidence="1 2">
    <name type="scientific">Chitinimonas arctica</name>
    <dbReference type="NCBI Taxonomy" id="2594795"/>
    <lineage>
        <taxon>Bacteria</taxon>
        <taxon>Pseudomonadati</taxon>
        <taxon>Pseudomonadota</taxon>
        <taxon>Betaproteobacteria</taxon>
        <taxon>Neisseriales</taxon>
        <taxon>Chitinibacteraceae</taxon>
        <taxon>Chitinimonas</taxon>
    </lineage>
</organism>
<name>A0A516SIT5_9NEIS</name>
<dbReference type="KEGG" id="cari:FNU76_17825"/>
<keyword evidence="2" id="KW-1185">Reference proteome</keyword>
<dbReference type="RefSeq" id="WP_144279440.1">
    <property type="nucleotide sequence ID" value="NZ_CP041730.1"/>
</dbReference>
<reference evidence="2" key="1">
    <citation type="submission" date="2019-07" db="EMBL/GenBank/DDBJ databases">
        <title>Chitinimonas sp. nov., isolated from Ny-Alesund, arctica soil.</title>
        <authorList>
            <person name="Xu Q."/>
            <person name="Peng F."/>
        </authorList>
    </citation>
    <scope>NUCLEOTIDE SEQUENCE [LARGE SCALE GENOMIC DNA]</scope>
    <source>
        <strain evidence="2">R3-44</strain>
    </source>
</reference>